<evidence type="ECO:0000313" key="2">
    <source>
        <dbReference type="EMBL" id="MDT0409393.1"/>
    </source>
</evidence>
<comment type="caution">
    <text evidence="2">The sequence shown here is derived from an EMBL/GenBank/DDBJ whole genome shotgun (WGS) entry which is preliminary data.</text>
</comment>
<dbReference type="InterPro" id="IPR053842">
    <property type="entry name" value="NikA-like"/>
</dbReference>
<accession>A0ABU2QY69</accession>
<sequence length="164" mass="17429">MGAKASDARGASEAVGPGAPTGEGPAHRTPDVPQQCAPRRRLRNPKLRDRRVSPRFNDAEFVLVRKAAALSRMTPGGYVAESALAAARADDPTAAVADYRAMVQALMTANGQLGKVGSNLNQLARHMNMEGEWPLADTVMRLLARVEASIADVDTAVARTLEAR</sequence>
<dbReference type="Pfam" id="PF21983">
    <property type="entry name" value="NikA-like"/>
    <property type="match status" value="1"/>
</dbReference>
<protein>
    <submittedName>
        <fullName evidence="2">Plasmid mobilization relaxosome protein MobC</fullName>
    </submittedName>
</protein>
<dbReference type="RefSeq" id="WP_010263899.1">
    <property type="nucleotide sequence ID" value="NZ_JAVRET010000017.1"/>
</dbReference>
<feature type="region of interest" description="Disordered" evidence="1">
    <location>
        <begin position="1"/>
        <end position="51"/>
    </location>
</feature>
<evidence type="ECO:0000313" key="3">
    <source>
        <dbReference type="Proteomes" id="UP001183610"/>
    </source>
</evidence>
<gene>
    <name evidence="2" type="primary">mobC</name>
    <name evidence="2" type="ORF">RM698_10050</name>
</gene>
<reference evidence="3" key="1">
    <citation type="submission" date="2023-07" db="EMBL/GenBank/DDBJ databases">
        <title>30 novel species of actinomycetes from the DSMZ collection.</title>
        <authorList>
            <person name="Nouioui I."/>
        </authorList>
    </citation>
    <scope>NUCLEOTIDE SEQUENCE [LARGE SCALE GENOMIC DNA]</scope>
    <source>
        <strain evidence="3">DSM 41979</strain>
    </source>
</reference>
<dbReference type="Proteomes" id="UP001183610">
    <property type="component" value="Unassembled WGS sequence"/>
</dbReference>
<keyword evidence="3" id="KW-1185">Reference proteome</keyword>
<evidence type="ECO:0000256" key="1">
    <source>
        <dbReference type="SAM" id="MobiDB-lite"/>
    </source>
</evidence>
<proteinExistence type="predicted"/>
<dbReference type="EMBL" id="JAVRET010000017">
    <property type="protein sequence ID" value="MDT0409393.1"/>
    <property type="molecule type" value="Genomic_DNA"/>
</dbReference>
<name>A0ABU2QY69_9ACTN</name>
<organism evidence="2 3">
    <name type="scientific">Streptomyces evansiae</name>
    <dbReference type="NCBI Taxonomy" id="3075535"/>
    <lineage>
        <taxon>Bacteria</taxon>
        <taxon>Bacillati</taxon>
        <taxon>Actinomycetota</taxon>
        <taxon>Actinomycetes</taxon>
        <taxon>Kitasatosporales</taxon>
        <taxon>Streptomycetaceae</taxon>
        <taxon>Streptomyces</taxon>
    </lineage>
</organism>